<sequence>MARSKEEWIELLERRLPPLDRIADRNRAITAHYARWYLEKPELFKWSGMAAFASRQVGVALGVCELLHAPEHRESTDEQEGGLSSFDAGKLLQNSLNNLLFIPSFMHSAAAQQFFLADLDQLRLGNNNIFTDIGWAHALFLESGFGAVEKCCGPREQEFLFEGFRLIDEGEQLLKRGVEEERARALIWEGNVLLLPHEQISTLQRFLMLSASRGGF</sequence>
<reference evidence="1 2" key="2">
    <citation type="submission" date="2006-07" db="EMBL/GenBank/DDBJ databases">
        <title>Sequencing of the draft genome and assembly of Chlorobium ferroxidans DSM 13031.</title>
        <authorList>
            <consortium name="US DOE Joint Genome Institute (JGI-PGF)"/>
            <person name="Copeland A."/>
            <person name="Lucas S."/>
            <person name="Lapidus A."/>
            <person name="Barry K."/>
            <person name="Glavina del Rio T."/>
            <person name="Dalin E."/>
            <person name="Tice H."/>
            <person name="Bruce D."/>
            <person name="Pitluck S."/>
            <person name="Richardson P."/>
        </authorList>
    </citation>
    <scope>NUCLEOTIDE SEQUENCE [LARGE SCALE GENOMIC DNA]</scope>
    <source>
        <strain evidence="1 2">DSM 13031</strain>
    </source>
</reference>
<dbReference type="OrthoDB" id="143720at2"/>
<dbReference type="InterPro" id="IPR019658">
    <property type="entry name" value="DUF2515"/>
</dbReference>
<gene>
    <name evidence="1" type="ORF">CferDRAFT_0545</name>
</gene>
<dbReference type="Pfam" id="PF10720">
    <property type="entry name" value="DUF2515"/>
    <property type="match status" value="1"/>
</dbReference>
<reference evidence="1 2" key="1">
    <citation type="submission" date="2006-07" db="EMBL/GenBank/DDBJ databases">
        <title>Annotation of the draft genome assembly of Chlorobium ferroxidans DSM 13031.</title>
        <authorList>
            <consortium name="US DOE Joint Genome Institute (JGI-ORNL)"/>
            <person name="Larimer F."/>
            <person name="Land M."/>
            <person name="Hauser L."/>
        </authorList>
    </citation>
    <scope>NUCLEOTIDE SEQUENCE [LARGE SCALE GENOMIC DNA]</scope>
    <source>
        <strain evidence="1 2">DSM 13031</strain>
    </source>
</reference>
<dbReference type="EMBL" id="AASE01000017">
    <property type="protein sequence ID" value="EAT58517.1"/>
    <property type="molecule type" value="Genomic_DNA"/>
</dbReference>
<comment type="caution">
    <text evidence="1">The sequence shown here is derived from an EMBL/GenBank/DDBJ whole genome shotgun (WGS) entry which is preliminary data.</text>
</comment>
<proteinExistence type="predicted"/>
<dbReference type="Proteomes" id="UP000004162">
    <property type="component" value="Unassembled WGS sequence"/>
</dbReference>
<protein>
    <submittedName>
        <fullName evidence="1">Uncharacterized protein</fullName>
    </submittedName>
</protein>
<evidence type="ECO:0000313" key="2">
    <source>
        <dbReference type="Proteomes" id="UP000004162"/>
    </source>
</evidence>
<evidence type="ECO:0000313" key="1">
    <source>
        <dbReference type="EMBL" id="EAT58517.1"/>
    </source>
</evidence>
<accession>Q0YQJ4</accession>
<organism evidence="1 2">
    <name type="scientific">Chlorobium ferrooxidans DSM 13031</name>
    <dbReference type="NCBI Taxonomy" id="377431"/>
    <lineage>
        <taxon>Bacteria</taxon>
        <taxon>Pseudomonadati</taxon>
        <taxon>Chlorobiota</taxon>
        <taxon>Chlorobiia</taxon>
        <taxon>Chlorobiales</taxon>
        <taxon>Chlorobiaceae</taxon>
        <taxon>Chlorobium/Pelodictyon group</taxon>
        <taxon>Chlorobium</taxon>
    </lineage>
</organism>
<keyword evidence="2" id="KW-1185">Reference proteome</keyword>
<dbReference type="AlphaFoldDB" id="Q0YQJ4"/>
<name>Q0YQJ4_9CHLB</name>